<comment type="caution">
    <text evidence="2">The sequence shown here is derived from an EMBL/GenBank/DDBJ whole genome shotgun (WGS) entry which is preliminary data.</text>
</comment>
<protein>
    <recommendedName>
        <fullName evidence="4">Lipoprotein</fullName>
    </recommendedName>
</protein>
<name>A0ABR8WDP1_9BACL</name>
<evidence type="ECO:0000313" key="2">
    <source>
        <dbReference type="EMBL" id="MBD8015129.1"/>
    </source>
</evidence>
<keyword evidence="3" id="KW-1185">Reference proteome</keyword>
<dbReference type="PROSITE" id="PS51257">
    <property type="entry name" value="PROKAR_LIPOPROTEIN"/>
    <property type="match status" value="1"/>
</dbReference>
<sequence length="117" mass="13513">MKHYFIYLFLLLMITSGCSSSAQDANEKTTEEGSYEALLNIEGEIYYSYGYDEKEKYTVLEEVGEVKKTLVGEEIMPKEHLTSNYLEKGTQIFSTKEDPEIFLVEDQGKYDVLKKKP</sequence>
<dbReference type="RefSeq" id="WP_191715326.1">
    <property type="nucleotide sequence ID" value="NZ_JACSPU010000003.1"/>
</dbReference>
<proteinExistence type="predicted"/>
<feature type="signal peptide" evidence="1">
    <location>
        <begin position="1"/>
        <end position="22"/>
    </location>
</feature>
<gene>
    <name evidence="2" type="ORF">H9630_09885</name>
</gene>
<organism evidence="2 3">
    <name type="scientific">Planococcus wigleyi</name>
    <dbReference type="NCBI Taxonomy" id="2762216"/>
    <lineage>
        <taxon>Bacteria</taxon>
        <taxon>Bacillati</taxon>
        <taxon>Bacillota</taxon>
        <taxon>Bacilli</taxon>
        <taxon>Bacillales</taxon>
        <taxon>Caryophanaceae</taxon>
        <taxon>Planococcus</taxon>
    </lineage>
</organism>
<evidence type="ECO:0000313" key="3">
    <source>
        <dbReference type="Proteomes" id="UP000658980"/>
    </source>
</evidence>
<keyword evidence="1" id="KW-0732">Signal</keyword>
<dbReference type="Proteomes" id="UP000658980">
    <property type="component" value="Unassembled WGS sequence"/>
</dbReference>
<feature type="chain" id="PRO_5045754518" description="Lipoprotein" evidence="1">
    <location>
        <begin position="23"/>
        <end position="117"/>
    </location>
</feature>
<dbReference type="EMBL" id="JACSPU010000003">
    <property type="protein sequence ID" value="MBD8015129.1"/>
    <property type="molecule type" value="Genomic_DNA"/>
</dbReference>
<evidence type="ECO:0008006" key="4">
    <source>
        <dbReference type="Google" id="ProtNLM"/>
    </source>
</evidence>
<accession>A0ABR8WDP1</accession>
<evidence type="ECO:0000256" key="1">
    <source>
        <dbReference type="SAM" id="SignalP"/>
    </source>
</evidence>
<reference evidence="2 3" key="1">
    <citation type="submission" date="2020-08" db="EMBL/GenBank/DDBJ databases">
        <title>A Genomic Blueprint of the Chicken Gut Microbiome.</title>
        <authorList>
            <person name="Gilroy R."/>
            <person name="Ravi A."/>
            <person name="Getino M."/>
            <person name="Pursley I."/>
            <person name="Horton D.L."/>
            <person name="Alikhan N.-F."/>
            <person name="Baker D."/>
            <person name="Gharbi K."/>
            <person name="Hall N."/>
            <person name="Watson M."/>
            <person name="Adriaenssens E.M."/>
            <person name="Foster-Nyarko E."/>
            <person name="Jarju S."/>
            <person name="Secka A."/>
            <person name="Antonio M."/>
            <person name="Oren A."/>
            <person name="Chaudhuri R."/>
            <person name="La Ragione R.M."/>
            <person name="Hildebrand F."/>
            <person name="Pallen M.J."/>
        </authorList>
    </citation>
    <scope>NUCLEOTIDE SEQUENCE [LARGE SCALE GENOMIC DNA]</scope>
    <source>
        <strain evidence="2 3">Sa1BUA13</strain>
    </source>
</reference>